<organism evidence="2 3">
    <name type="scientific">Phytohabitans rumicis</name>
    <dbReference type="NCBI Taxonomy" id="1076125"/>
    <lineage>
        <taxon>Bacteria</taxon>
        <taxon>Bacillati</taxon>
        <taxon>Actinomycetota</taxon>
        <taxon>Actinomycetes</taxon>
        <taxon>Micromonosporales</taxon>
        <taxon>Micromonosporaceae</taxon>
    </lineage>
</organism>
<name>A0A6V8L906_9ACTN</name>
<protein>
    <submittedName>
        <fullName evidence="2">Uncharacterized protein</fullName>
    </submittedName>
</protein>
<dbReference type="AlphaFoldDB" id="A0A6V8L906"/>
<reference evidence="2 3" key="1">
    <citation type="submission" date="2020-03" db="EMBL/GenBank/DDBJ databases">
        <title>Whole genome shotgun sequence of Phytohabitans rumicis NBRC 108638.</title>
        <authorList>
            <person name="Komaki H."/>
            <person name="Tamura T."/>
        </authorList>
    </citation>
    <scope>NUCLEOTIDE SEQUENCE [LARGE SCALE GENOMIC DNA]</scope>
    <source>
        <strain evidence="2 3">NBRC 108638</strain>
    </source>
</reference>
<evidence type="ECO:0000313" key="3">
    <source>
        <dbReference type="Proteomes" id="UP000482960"/>
    </source>
</evidence>
<dbReference type="SUPFAM" id="SSF50956">
    <property type="entry name" value="Thermostable phytase (3-phytase)"/>
    <property type="match status" value="1"/>
</dbReference>
<dbReference type="EMBL" id="BLPG01000001">
    <property type="protein sequence ID" value="GFJ92774.1"/>
    <property type="molecule type" value="Genomic_DNA"/>
</dbReference>
<evidence type="ECO:0000256" key="1">
    <source>
        <dbReference type="SAM" id="MobiDB-lite"/>
    </source>
</evidence>
<dbReference type="RefSeq" id="WP_173079571.1">
    <property type="nucleotide sequence ID" value="NZ_BAABJB010000005.1"/>
</dbReference>
<gene>
    <name evidence="2" type="ORF">Prum_064160</name>
</gene>
<comment type="caution">
    <text evidence="2">The sequence shown here is derived from an EMBL/GenBank/DDBJ whole genome shotgun (WGS) entry which is preliminary data.</text>
</comment>
<proteinExistence type="predicted"/>
<reference evidence="2 3" key="2">
    <citation type="submission" date="2020-03" db="EMBL/GenBank/DDBJ databases">
        <authorList>
            <person name="Ichikawa N."/>
            <person name="Kimura A."/>
            <person name="Kitahashi Y."/>
            <person name="Uohara A."/>
        </authorList>
    </citation>
    <scope>NUCLEOTIDE SEQUENCE [LARGE SCALE GENOMIC DNA]</scope>
    <source>
        <strain evidence="2 3">NBRC 108638</strain>
    </source>
</reference>
<accession>A0A6V8L906</accession>
<feature type="region of interest" description="Disordered" evidence="1">
    <location>
        <begin position="304"/>
        <end position="340"/>
    </location>
</feature>
<keyword evidence="3" id="KW-1185">Reference proteome</keyword>
<evidence type="ECO:0000313" key="2">
    <source>
        <dbReference type="EMBL" id="GFJ92774.1"/>
    </source>
</evidence>
<feature type="region of interest" description="Disordered" evidence="1">
    <location>
        <begin position="1"/>
        <end position="32"/>
    </location>
</feature>
<sequence>MTAAGAYAITPDRETPVPIAAQSPAPDTPTAPDLLPALATELPANEASGVIASRRHPGVYYWLRDGGPVKPGQPRSALWGLRLDRAGEPRTVRGEEVFPSYEVVGVGNRDWEALAIDDTNNLWIGELGANDCRSRQRLLRVVEPDPTTATSVEVAAEYALRFPDNPRDGCRTYNSEAMFWLDGHLYVFAKTEGSPVYRVDLGEDTATLVRIGQLGRGVDNISASSVSDDRTRLMVLDHERLWVYEAGDPSLRGDAYVRDVIARAPRWQGRFDGPGTAAVEGGTFARDSYDLTFVGEDRRIYYSDPTGYGSVQPCPEPSETGAPSETPSPTPTPQPTISST</sequence>
<dbReference type="Proteomes" id="UP000482960">
    <property type="component" value="Unassembled WGS sequence"/>
</dbReference>